<keyword evidence="14" id="KW-0464">Manganese</keyword>
<evidence type="ECO:0000256" key="3">
    <source>
        <dbReference type="ARBA" id="ARBA00013308"/>
    </source>
</evidence>
<feature type="domain" description="BRCT" evidence="16">
    <location>
        <begin position="570"/>
        <end position="651"/>
    </location>
</feature>
<dbReference type="RefSeq" id="WP_147575651.1">
    <property type="nucleotide sequence ID" value="NZ_VOWB01000047.1"/>
</dbReference>
<keyword evidence="9 14" id="KW-0460">Magnesium</keyword>
<dbReference type="GO" id="GO:0003677">
    <property type="term" value="F:DNA binding"/>
    <property type="evidence" value="ECO:0007669"/>
    <property type="project" value="InterPro"/>
</dbReference>
<evidence type="ECO:0000256" key="10">
    <source>
        <dbReference type="ARBA" id="ARBA00023027"/>
    </source>
</evidence>
<evidence type="ECO:0000313" key="18">
    <source>
        <dbReference type="Proteomes" id="UP000321310"/>
    </source>
</evidence>
<evidence type="ECO:0000256" key="11">
    <source>
        <dbReference type="ARBA" id="ARBA00023204"/>
    </source>
</evidence>
<dbReference type="InterPro" id="IPR036420">
    <property type="entry name" value="BRCT_dom_sf"/>
</dbReference>
<keyword evidence="8 14" id="KW-0862">Zinc</keyword>
<dbReference type="SUPFAM" id="SSF47781">
    <property type="entry name" value="RuvA domain 2-like"/>
    <property type="match status" value="1"/>
</dbReference>
<comment type="cofactor">
    <cofactor evidence="14">
        <name>Mg(2+)</name>
        <dbReference type="ChEBI" id="CHEBI:18420"/>
    </cofactor>
    <cofactor evidence="14">
        <name>Mn(2+)</name>
        <dbReference type="ChEBI" id="CHEBI:29035"/>
    </cofactor>
</comment>
<dbReference type="Gene3D" id="2.40.50.140">
    <property type="entry name" value="Nucleic acid-binding proteins"/>
    <property type="match status" value="1"/>
</dbReference>
<comment type="caution">
    <text evidence="14">Lacks conserved residue(s) required for the propagation of feature annotation.</text>
</comment>
<dbReference type="InterPro" id="IPR013840">
    <property type="entry name" value="DNAligase_N"/>
</dbReference>
<dbReference type="PROSITE" id="PS50172">
    <property type="entry name" value="BRCT"/>
    <property type="match status" value="1"/>
</dbReference>
<dbReference type="SUPFAM" id="SSF50249">
    <property type="entry name" value="Nucleic acid-binding proteins"/>
    <property type="match status" value="1"/>
</dbReference>
<evidence type="ECO:0000259" key="16">
    <source>
        <dbReference type="PROSITE" id="PS50172"/>
    </source>
</evidence>
<dbReference type="SUPFAM" id="SSF56091">
    <property type="entry name" value="DNA ligase/mRNA capping enzyme, catalytic domain"/>
    <property type="match status" value="1"/>
</dbReference>
<dbReference type="CDD" id="cd00114">
    <property type="entry name" value="LIGANc"/>
    <property type="match status" value="1"/>
</dbReference>
<dbReference type="GO" id="GO:0046872">
    <property type="term" value="F:metal ion binding"/>
    <property type="evidence" value="ECO:0007669"/>
    <property type="project" value="UniProtKB-KW"/>
</dbReference>
<dbReference type="EMBL" id="VOWB01000047">
    <property type="protein sequence ID" value="TXE81715.1"/>
    <property type="molecule type" value="Genomic_DNA"/>
</dbReference>
<evidence type="ECO:0000256" key="1">
    <source>
        <dbReference type="ARBA" id="ARBA00004067"/>
    </source>
</evidence>
<evidence type="ECO:0000256" key="6">
    <source>
        <dbReference type="ARBA" id="ARBA00022723"/>
    </source>
</evidence>
<comment type="function">
    <text evidence="1 14">DNA ligase that catalyzes the formation of phosphodiester linkages between 5'-phosphoryl and 3'-hydroxyl groups in double-stranded DNA using NAD as a coenzyme and as the energy source for the reaction. It is essential for DNA replication and repair of damaged DNA.</text>
</comment>
<evidence type="ECO:0000256" key="15">
    <source>
        <dbReference type="RuleBase" id="RU000618"/>
    </source>
</evidence>
<evidence type="ECO:0000256" key="13">
    <source>
        <dbReference type="ARBA" id="ARBA00060881"/>
    </source>
</evidence>
<dbReference type="GO" id="GO:0003911">
    <property type="term" value="F:DNA ligase (NAD+) activity"/>
    <property type="evidence" value="ECO:0007669"/>
    <property type="project" value="UniProtKB-UniRule"/>
</dbReference>
<dbReference type="EC" id="6.5.1.2" evidence="2 14"/>
<comment type="similarity">
    <text evidence="13 14">Belongs to the NAD-dependent DNA ligase family. LigA subfamily.</text>
</comment>
<evidence type="ECO:0000256" key="5">
    <source>
        <dbReference type="ARBA" id="ARBA00022705"/>
    </source>
</evidence>
<keyword evidence="10 14" id="KW-0520">NAD</keyword>
<keyword evidence="11 14" id="KW-0234">DNA repair</keyword>
<dbReference type="Gene3D" id="3.40.50.10190">
    <property type="entry name" value="BRCT domain"/>
    <property type="match status" value="1"/>
</dbReference>
<dbReference type="PANTHER" id="PTHR23389:SF9">
    <property type="entry name" value="DNA LIGASE"/>
    <property type="match status" value="1"/>
</dbReference>
<dbReference type="SMART" id="SM00532">
    <property type="entry name" value="LIGANc"/>
    <property type="match status" value="1"/>
</dbReference>
<feature type="binding site" evidence="14">
    <location>
        <position position="301"/>
    </location>
    <ligand>
        <name>NAD(+)</name>
        <dbReference type="ChEBI" id="CHEBI:57540"/>
    </ligand>
</feature>
<dbReference type="NCBIfam" id="TIGR00575">
    <property type="entry name" value="dnlj"/>
    <property type="match status" value="1"/>
</dbReference>
<dbReference type="InterPro" id="IPR012340">
    <property type="entry name" value="NA-bd_OB-fold"/>
</dbReference>
<dbReference type="InterPro" id="IPR004150">
    <property type="entry name" value="NAD_DNA_ligase_OB"/>
</dbReference>
<dbReference type="GO" id="GO:0006260">
    <property type="term" value="P:DNA replication"/>
    <property type="evidence" value="ECO:0007669"/>
    <property type="project" value="UniProtKB-KW"/>
</dbReference>
<keyword evidence="6 14" id="KW-0479">Metal-binding</keyword>
<feature type="binding site" evidence="14">
    <location>
        <position position="162"/>
    </location>
    <ligand>
        <name>NAD(+)</name>
        <dbReference type="ChEBI" id="CHEBI:57540"/>
    </ligand>
</feature>
<evidence type="ECO:0000256" key="9">
    <source>
        <dbReference type="ARBA" id="ARBA00022842"/>
    </source>
</evidence>
<dbReference type="InterPro" id="IPR041663">
    <property type="entry name" value="DisA/LigA_HHH"/>
</dbReference>
<name>A0A5C7DPY3_9BACT</name>
<sequence length="651" mass="73700">MIYQEYLEKVKLANEWMRAYYEDDEPLASDEEYDKLIRKLREFEAKYPEKIAKDSPTQNIAPTIQSEFYKITHSAKMWSMEDVFDEAELRAWAKRAKCEFDFFIEPKFDGASLNLTYENGVLISGATRGDGEVGEDVTLNVREIANIPKTIPYKKKIEIRGEVVILKEDFEKINEKRAKDGLSLFANPRNGASGSLRQLDTSITKERNLKFYPWGVGENSLEFSKHSEVMEFVRNLGFLKDDFVFCVKTLDEVIKKYHELLEKRDQKPMMMDGMVVRVNDLAHCKLLGYTVKFPKFMAAFKFPALEKTTTLLGVNLQVGRSGVITPVAVLEPVNLDGVIVKSATLHNFDEIARLGVMIGDSVSVIRSGDVIPKITKVFTQRRDGLESKIAKPTLCPECFSELLDEGAFLKCQNLDCKARLVNSIIYFVSKKCLNIDGLGENIVELLFKEGKITNIESIFFLKYSDFEGLEGFKEKKINNLLNAIENAKKCPLSRFINALGIEHIGEVAAKKLAQSFGFEWFMQSYEAYANLEGFGTQMAKSLEEFAHVNANRIKHFYEILHLEDEKKELALNENISKKTFVITGALSKSRDHFKELIESFGAKVSSSVSKKTDFVLYGSEAGSKLQKAQSLGVKCINESEFNALLGSDDAI</sequence>
<dbReference type="Gene3D" id="1.10.150.20">
    <property type="entry name" value="5' to 3' exonuclease, C-terminal subdomain"/>
    <property type="match status" value="2"/>
</dbReference>
<dbReference type="InterPro" id="IPR003583">
    <property type="entry name" value="Hlx-hairpin-Hlx_DNA-bd_motif"/>
</dbReference>
<dbReference type="Pfam" id="PF03120">
    <property type="entry name" value="OB_DNA_ligase"/>
    <property type="match status" value="1"/>
</dbReference>
<gene>
    <name evidence="14 17" type="primary">ligA</name>
    <name evidence="17" type="ORF">FPD46_04585</name>
</gene>
<dbReference type="PANTHER" id="PTHR23389">
    <property type="entry name" value="CHROMOSOME TRANSMISSION FIDELITY FACTOR 18"/>
    <property type="match status" value="1"/>
</dbReference>
<dbReference type="PIRSF" id="PIRSF001604">
    <property type="entry name" value="LigA"/>
    <property type="match status" value="1"/>
</dbReference>
<feature type="binding site" evidence="14">
    <location>
        <begin position="79"/>
        <end position="80"/>
    </location>
    <ligand>
        <name>NAD(+)</name>
        <dbReference type="ChEBI" id="CHEBI:57540"/>
    </ligand>
</feature>
<keyword evidence="5 14" id="KW-0235">DNA replication</keyword>
<proteinExistence type="inferred from homology"/>
<keyword evidence="7 14" id="KW-0227">DNA damage</keyword>
<evidence type="ECO:0000256" key="4">
    <source>
        <dbReference type="ARBA" id="ARBA00022598"/>
    </source>
</evidence>
<feature type="binding site" evidence="14">
    <location>
        <position position="105"/>
    </location>
    <ligand>
        <name>NAD(+)</name>
        <dbReference type="ChEBI" id="CHEBI:57540"/>
    </ligand>
</feature>
<dbReference type="Pfam" id="PF12826">
    <property type="entry name" value="HHH_2"/>
    <property type="match status" value="1"/>
</dbReference>
<dbReference type="PROSITE" id="PS01056">
    <property type="entry name" value="DNA_LIGASE_N2"/>
    <property type="match status" value="1"/>
</dbReference>
<dbReference type="Gene3D" id="3.30.470.30">
    <property type="entry name" value="DNA ligase/mRNA capping enzyme"/>
    <property type="match status" value="1"/>
</dbReference>
<evidence type="ECO:0000256" key="14">
    <source>
        <dbReference type="HAMAP-Rule" id="MF_01588"/>
    </source>
</evidence>
<dbReference type="PROSITE" id="PS01055">
    <property type="entry name" value="DNA_LIGASE_N1"/>
    <property type="match status" value="1"/>
</dbReference>
<dbReference type="InterPro" id="IPR033136">
    <property type="entry name" value="DNA_ligase_CS"/>
</dbReference>
<feature type="binding site" evidence="14">
    <location>
        <position position="395"/>
    </location>
    <ligand>
        <name>Zn(2+)</name>
        <dbReference type="ChEBI" id="CHEBI:29105"/>
    </ligand>
</feature>
<dbReference type="SUPFAM" id="SSF52113">
    <property type="entry name" value="BRCT domain"/>
    <property type="match status" value="1"/>
</dbReference>
<protein>
    <recommendedName>
        <fullName evidence="3 14">DNA ligase</fullName>
        <ecNumber evidence="2 14">6.5.1.2</ecNumber>
    </recommendedName>
    <alternativeName>
        <fullName evidence="14">Polydeoxyribonucleotide synthase [NAD(+)]</fullName>
    </alternativeName>
</protein>
<dbReference type="Pfam" id="PF00533">
    <property type="entry name" value="BRCT"/>
    <property type="match status" value="1"/>
</dbReference>
<reference evidence="17 18" key="1">
    <citation type="submission" date="2019-07" db="EMBL/GenBank/DDBJ databases">
        <title>Rapid identification of Enteric Bacteria from Whole Genome Sequences (WGS) using Average Nucleotide Identity (ANI).</title>
        <authorList>
            <person name="Lane C."/>
        </authorList>
    </citation>
    <scope>NUCLEOTIDE SEQUENCE [LARGE SCALE GENOMIC DNA]</scope>
    <source>
        <strain evidence="17 18">2016D-0250</strain>
    </source>
</reference>
<comment type="caution">
    <text evidence="17">The sequence shown here is derived from an EMBL/GenBank/DDBJ whole genome shotgun (WGS) entry which is preliminary data.</text>
</comment>
<feature type="binding site" evidence="14">
    <location>
        <position position="128"/>
    </location>
    <ligand>
        <name>NAD(+)</name>
        <dbReference type="ChEBI" id="CHEBI:57540"/>
    </ligand>
</feature>
<dbReference type="InterPro" id="IPR001357">
    <property type="entry name" value="BRCT_dom"/>
</dbReference>
<evidence type="ECO:0000313" key="17">
    <source>
        <dbReference type="EMBL" id="TXE81715.1"/>
    </source>
</evidence>
<dbReference type="InterPro" id="IPR001679">
    <property type="entry name" value="DNA_ligase"/>
</dbReference>
<dbReference type="HAMAP" id="MF_01588">
    <property type="entry name" value="DNA_ligase_A"/>
    <property type="match status" value="1"/>
</dbReference>
<feature type="binding site" evidence="14">
    <location>
        <position position="411"/>
    </location>
    <ligand>
        <name>Zn(2+)</name>
        <dbReference type="ChEBI" id="CHEBI:29105"/>
    </ligand>
</feature>
<dbReference type="NCBIfam" id="NF005932">
    <property type="entry name" value="PRK07956.1"/>
    <property type="match status" value="1"/>
</dbReference>
<evidence type="ECO:0000256" key="2">
    <source>
        <dbReference type="ARBA" id="ARBA00012722"/>
    </source>
</evidence>
<dbReference type="Proteomes" id="UP000321310">
    <property type="component" value="Unassembled WGS sequence"/>
</dbReference>
<feature type="active site" description="N6-AMP-lysine intermediate" evidence="14">
    <location>
        <position position="107"/>
    </location>
</feature>
<dbReference type="InterPro" id="IPR010994">
    <property type="entry name" value="RuvA_2-like"/>
</dbReference>
<organism evidence="17 18">
    <name type="scientific">Campylobacter peloridis</name>
    <dbReference type="NCBI Taxonomy" id="488546"/>
    <lineage>
        <taxon>Bacteria</taxon>
        <taxon>Pseudomonadati</taxon>
        <taxon>Campylobacterota</taxon>
        <taxon>Epsilonproteobacteria</taxon>
        <taxon>Campylobacterales</taxon>
        <taxon>Campylobacteraceae</taxon>
        <taxon>Campylobacter</taxon>
    </lineage>
</organism>
<dbReference type="InterPro" id="IPR018239">
    <property type="entry name" value="DNA_ligase_AS"/>
</dbReference>
<comment type="catalytic activity">
    <reaction evidence="12 14 15">
        <text>NAD(+) + (deoxyribonucleotide)n-3'-hydroxyl + 5'-phospho-(deoxyribonucleotide)m = (deoxyribonucleotide)n+m + AMP + beta-nicotinamide D-nucleotide.</text>
        <dbReference type="EC" id="6.5.1.2"/>
    </reaction>
</comment>
<evidence type="ECO:0000256" key="12">
    <source>
        <dbReference type="ARBA" id="ARBA00034005"/>
    </source>
</evidence>
<dbReference type="AlphaFoldDB" id="A0A5C7DPY3"/>
<dbReference type="FunFam" id="1.10.150.20:FF:000007">
    <property type="entry name" value="DNA ligase"/>
    <property type="match status" value="1"/>
</dbReference>
<dbReference type="FunFam" id="2.40.50.140:FF:000012">
    <property type="entry name" value="DNA ligase"/>
    <property type="match status" value="1"/>
</dbReference>
<feature type="binding site" evidence="14">
    <location>
        <begin position="30"/>
        <end position="34"/>
    </location>
    <ligand>
        <name>NAD(+)</name>
        <dbReference type="ChEBI" id="CHEBI:57540"/>
    </ligand>
</feature>
<dbReference type="CDD" id="cd17748">
    <property type="entry name" value="BRCT_DNA_ligase_like"/>
    <property type="match status" value="1"/>
</dbReference>
<dbReference type="GO" id="GO:0005829">
    <property type="term" value="C:cytosol"/>
    <property type="evidence" value="ECO:0007669"/>
    <property type="project" value="TreeGrafter"/>
</dbReference>
<keyword evidence="4 14" id="KW-0436">Ligase</keyword>
<evidence type="ECO:0000256" key="8">
    <source>
        <dbReference type="ARBA" id="ARBA00022833"/>
    </source>
</evidence>
<dbReference type="InterPro" id="IPR013839">
    <property type="entry name" value="DNAligase_adenylation"/>
</dbReference>
<dbReference type="SMART" id="SM00292">
    <property type="entry name" value="BRCT"/>
    <property type="match status" value="1"/>
</dbReference>
<dbReference type="Pfam" id="PF01653">
    <property type="entry name" value="DNA_ligase_aden"/>
    <property type="match status" value="1"/>
</dbReference>
<dbReference type="GO" id="GO:0006281">
    <property type="term" value="P:DNA repair"/>
    <property type="evidence" value="ECO:0007669"/>
    <property type="project" value="UniProtKB-KW"/>
</dbReference>
<dbReference type="SMART" id="SM00278">
    <property type="entry name" value="HhH1"/>
    <property type="match status" value="4"/>
</dbReference>
<evidence type="ECO:0000256" key="7">
    <source>
        <dbReference type="ARBA" id="ARBA00022763"/>
    </source>
</evidence>
<dbReference type="Gene3D" id="1.10.287.610">
    <property type="entry name" value="Helix hairpin bin"/>
    <property type="match status" value="1"/>
</dbReference>
<feature type="binding site" evidence="14">
    <location>
        <position position="416"/>
    </location>
    <ligand>
        <name>Zn(2+)</name>
        <dbReference type="ChEBI" id="CHEBI:29105"/>
    </ligand>
</feature>
<accession>A0A5C7DPY3</accession>
<feature type="binding site" evidence="14">
    <location>
        <position position="398"/>
    </location>
    <ligand>
        <name>Zn(2+)</name>
        <dbReference type="ChEBI" id="CHEBI:29105"/>
    </ligand>
</feature>